<dbReference type="HOGENOM" id="CLU_3365179_0_0_9"/>
<name>S6A3V7_GEOG3</name>
<dbReference type="Proteomes" id="UP000015500">
    <property type="component" value="Chromosome"/>
</dbReference>
<accession>S6A3V7</accession>
<dbReference type="AlphaFoldDB" id="S6A3V7"/>
<keyword evidence="2" id="KW-1185">Reference proteome</keyword>
<dbReference type="KEGG" id="gjf:M493_16135"/>
<proteinExistence type="predicted"/>
<evidence type="ECO:0000313" key="2">
    <source>
        <dbReference type="Proteomes" id="UP000015500"/>
    </source>
</evidence>
<protein>
    <recommendedName>
        <fullName evidence="3">Glutaredoxin family protein</fullName>
    </recommendedName>
</protein>
<dbReference type="PATRIC" id="fig|1345697.3.peg.3172"/>
<dbReference type="EMBL" id="CP006254">
    <property type="protein sequence ID" value="AGT33441.1"/>
    <property type="molecule type" value="Genomic_DNA"/>
</dbReference>
<evidence type="ECO:0008006" key="3">
    <source>
        <dbReference type="Google" id="ProtNLM"/>
    </source>
</evidence>
<organism evidence="1 2">
    <name type="scientific">Geobacillus genomosp. 3</name>
    <dbReference type="NCBI Taxonomy" id="1921421"/>
    <lineage>
        <taxon>Bacteria</taxon>
        <taxon>Bacillati</taxon>
        <taxon>Bacillota</taxon>
        <taxon>Bacilli</taxon>
        <taxon>Bacillales</taxon>
        <taxon>Anoxybacillaceae</taxon>
        <taxon>Geobacillus</taxon>
    </lineage>
</organism>
<sequence>MIRISGAVTTPVIIIGNEVMVGWNRSKVEKALQAD</sequence>
<gene>
    <name evidence="1" type="ORF">M493_16135</name>
</gene>
<evidence type="ECO:0000313" key="1">
    <source>
        <dbReference type="EMBL" id="AGT33441.1"/>
    </source>
</evidence>
<reference evidence="1 2" key="1">
    <citation type="journal article" date="2014" name="Genome Announc.">
        <title>Complete Genome Sequence of the Thermophilic Polychlorinated Biphenyl Degrader Geobacillus sp. Strain JF8 (NBRC 109937).</title>
        <authorList>
            <person name="Shintani M."/>
            <person name="Ohtsubo Y."/>
            <person name="Fukuda K."/>
            <person name="Hosoyama A."/>
            <person name="Ohji S."/>
            <person name="Yamazoe A."/>
            <person name="Fujita N."/>
            <person name="Nagata Y."/>
            <person name="Tsuda M."/>
            <person name="Hatta T."/>
            <person name="Kimbara K."/>
        </authorList>
    </citation>
    <scope>NUCLEOTIDE SEQUENCE [LARGE SCALE GENOMIC DNA]</scope>
    <source>
        <strain evidence="1 2">JF8</strain>
    </source>
</reference>